<dbReference type="PANTHER" id="PTHR45864">
    <property type="entry name" value="SLINGSHOT PROTEIN PHOSPHATASE HOMOLOG"/>
    <property type="match status" value="1"/>
</dbReference>
<evidence type="ECO:0000313" key="14">
    <source>
        <dbReference type="Proteomes" id="UP000015101"/>
    </source>
</evidence>
<dbReference type="KEGG" id="hro:HELRODRAFT_88016"/>
<evidence type="ECO:0000256" key="3">
    <source>
        <dbReference type="ARBA" id="ARBA00013081"/>
    </source>
</evidence>
<dbReference type="OrthoDB" id="5779068at2759"/>
<dbReference type="EMBL" id="KB097587">
    <property type="protein sequence ID" value="ESN93831.1"/>
    <property type="molecule type" value="Genomic_DNA"/>
</dbReference>
<dbReference type="PROSITE" id="PS51998">
    <property type="entry name" value="DEK_C"/>
    <property type="match status" value="1"/>
</dbReference>
<dbReference type="Pfam" id="PF23040">
    <property type="entry name" value="PH_SSH1-like_1st"/>
    <property type="match status" value="1"/>
</dbReference>
<dbReference type="GO" id="GO:0003779">
    <property type="term" value="F:actin binding"/>
    <property type="evidence" value="ECO:0000318"/>
    <property type="project" value="GO_Central"/>
</dbReference>
<feature type="domain" description="Tyrosine specific protein phosphatases" evidence="10">
    <location>
        <begin position="339"/>
        <end position="393"/>
    </location>
</feature>
<dbReference type="EC" id="3.1.3.16" evidence="3"/>
<dbReference type="EnsemblMetazoa" id="HelroT88016">
    <property type="protein sequence ID" value="HelroP88016"/>
    <property type="gene ID" value="HelroG88016"/>
</dbReference>
<comment type="similarity">
    <text evidence="2">Belongs to the protein-tyrosine phosphatase family.</text>
</comment>
<dbReference type="PROSITE" id="PS50056">
    <property type="entry name" value="TYR_PHOSPHATASE_2"/>
    <property type="match status" value="1"/>
</dbReference>
<keyword evidence="6" id="KW-0904">Protein phosphatase</keyword>
<evidence type="ECO:0000256" key="6">
    <source>
        <dbReference type="ARBA" id="ARBA00022912"/>
    </source>
</evidence>
<comment type="subcellular location">
    <subcellularLocation>
        <location evidence="1">Cytoplasm</location>
        <location evidence="1">Cytoskeleton</location>
    </subcellularLocation>
</comment>
<dbReference type="PROSITE" id="PS00383">
    <property type="entry name" value="TYR_PHOSPHATASE_1"/>
    <property type="match status" value="1"/>
</dbReference>
<dbReference type="InterPro" id="IPR014876">
    <property type="entry name" value="DEK_C"/>
</dbReference>
<feature type="domain" description="Tyrosine-protein phosphatase" evidence="9">
    <location>
        <begin position="274"/>
        <end position="415"/>
    </location>
</feature>
<dbReference type="Gene3D" id="3.90.190.10">
    <property type="entry name" value="Protein tyrosine phosphatase superfamily"/>
    <property type="match status" value="1"/>
</dbReference>
<dbReference type="EMBL" id="AMQM01007215">
    <property type="status" value="NOT_ANNOTATED_CDS"/>
    <property type="molecule type" value="Genomic_DNA"/>
</dbReference>
<feature type="domain" description="DEK-C" evidence="11">
    <location>
        <begin position="215"/>
        <end position="270"/>
    </location>
</feature>
<dbReference type="GeneID" id="20216821"/>
<evidence type="ECO:0000256" key="4">
    <source>
        <dbReference type="ARBA" id="ARBA00022490"/>
    </source>
</evidence>
<evidence type="ECO:0000256" key="2">
    <source>
        <dbReference type="ARBA" id="ARBA00009580"/>
    </source>
</evidence>
<keyword evidence="7" id="KW-0206">Cytoskeleton</keyword>
<accession>T1G6X4</accession>
<dbReference type="OMA" id="THHKHAD"/>
<dbReference type="Proteomes" id="UP000015101">
    <property type="component" value="Unassembled WGS sequence"/>
</dbReference>
<dbReference type="SUPFAM" id="SSF52799">
    <property type="entry name" value="(Phosphotyrosine protein) phosphatases II"/>
    <property type="match status" value="1"/>
</dbReference>
<keyword evidence="14" id="KW-1185">Reference proteome</keyword>
<dbReference type="InterPro" id="IPR043588">
    <property type="entry name" value="SSH-N"/>
</dbReference>
<dbReference type="FunFam" id="3.90.190.10:FF:000004">
    <property type="entry name" value="Protein phosphatase Slingshot homolog 2"/>
    <property type="match status" value="1"/>
</dbReference>
<dbReference type="InterPro" id="IPR029021">
    <property type="entry name" value="Prot-tyrosine_phosphatase-like"/>
</dbReference>
<evidence type="ECO:0000259" key="11">
    <source>
        <dbReference type="PROSITE" id="PS51998"/>
    </source>
</evidence>
<dbReference type="PROSITE" id="PS50054">
    <property type="entry name" value="TYR_PHOSPHATASE_DUAL"/>
    <property type="match status" value="1"/>
</dbReference>
<proteinExistence type="inferred from homology"/>
<dbReference type="STRING" id="6412.T1G6X4"/>
<evidence type="ECO:0000256" key="1">
    <source>
        <dbReference type="ARBA" id="ARBA00004245"/>
    </source>
</evidence>
<dbReference type="Pfam" id="PF00782">
    <property type="entry name" value="DSPc"/>
    <property type="match status" value="1"/>
</dbReference>
<evidence type="ECO:0000259" key="10">
    <source>
        <dbReference type="PROSITE" id="PS50056"/>
    </source>
</evidence>
<dbReference type="PANTHER" id="PTHR45864:SF2">
    <property type="entry name" value="PROTEIN PHOSPHATASE SLINGSHOT"/>
    <property type="match status" value="1"/>
</dbReference>
<reference evidence="14" key="1">
    <citation type="submission" date="2012-12" db="EMBL/GenBank/DDBJ databases">
        <authorList>
            <person name="Hellsten U."/>
            <person name="Grimwood J."/>
            <person name="Chapman J.A."/>
            <person name="Shapiro H."/>
            <person name="Aerts A."/>
            <person name="Otillar R.P."/>
            <person name="Terry A.Y."/>
            <person name="Boore J.L."/>
            <person name="Simakov O."/>
            <person name="Marletaz F."/>
            <person name="Cho S.-J."/>
            <person name="Edsinger-Gonzales E."/>
            <person name="Havlak P."/>
            <person name="Kuo D.-H."/>
            <person name="Larsson T."/>
            <person name="Lv J."/>
            <person name="Arendt D."/>
            <person name="Savage R."/>
            <person name="Osoegawa K."/>
            <person name="de Jong P."/>
            <person name="Lindberg D.R."/>
            <person name="Seaver E.C."/>
            <person name="Weisblat D.A."/>
            <person name="Putnam N.H."/>
            <person name="Grigoriev I.V."/>
            <person name="Rokhsar D.S."/>
        </authorList>
    </citation>
    <scope>NUCLEOTIDE SEQUENCE</scope>
</reference>
<evidence type="ECO:0000256" key="5">
    <source>
        <dbReference type="ARBA" id="ARBA00022801"/>
    </source>
</evidence>
<dbReference type="InterPro" id="IPR043587">
    <property type="entry name" value="Phosphatase_SSH-like"/>
</dbReference>
<name>T1G6X4_HELRO</name>
<dbReference type="EMBL" id="AMQM01007214">
    <property type="status" value="NOT_ANNOTATED_CDS"/>
    <property type="molecule type" value="Genomic_DNA"/>
</dbReference>
<evidence type="ECO:0000256" key="8">
    <source>
        <dbReference type="ARBA" id="ARBA00048336"/>
    </source>
</evidence>
<dbReference type="GO" id="GO:0004721">
    <property type="term" value="F:phosphoprotein phosphatase activity"/>
    <property type="evidence" value="ECO:0000318"/>
    <property type="project" value="GO_Central"/>
</dbReference>
<dbReference type="HOGENOM" id="CLU_006650_3_0_1"/>
<keyword evidence="4" id="KW-0963">Cytoplasm</keyword>
<dbReference type="InParanoid" id="T1G6X4"/>
<evidence type="ECO:0000313" key="12">
    <source>
        <dbReference type="EMBL" id="ESN93831.1"/>
    </source>
</evidence>
<dbReference type="GO" id="GO:0005737">
    <property type="term" value="C:cytoplasm"/>
    <property type="evidence" value="ECO:0000318"/>
    <property type="project" value="GO_Central"/>
</dbReference>
<dbReference type="GO" id="GO:0004722">
    <property type="term" value="F:protein serine/threonine phosphatase activity"/>
    <property type="evidence" value="ECO:0007669"/>
    <property type="project" value="UniProtKB-EC"/>
</dbReference>
<protein>
    <recommendedName>
        <fullName evidence="3">protein-serine/threonine phosphatase</fullName>
        <ecNumber evidence="3">3.1.3.16</ecNumber>
    </recommendedName>
</protein>
<evidence type="ECO:0000313" key="13">
    <source>
        <dbReference type="EnsemblMetazoa" id="HelroP88016"/>
    </source>
</evidence>
<comment type="catalytic activity">
    <reaction evidence="8">
        <text>O-phospho-L-threonyl-[protein] + H2O = L-threonyl-[protein] + phosphate</text>
        <dbReference type="Rhea" id="RHEA:47004"/>
        <dbReference type="Rhea" id="RHEA-COMP:11060"/>
        <dbReference type="Rhea" id="RHEA-COMP:11605"/>
        <dbReference type="ChEBI" id="CHEBI:15377"/>
        <dbReference type="ChEBI" id="CHEBI:30013"/>
        <dbReference type="ChEBI" id="CHEBI:43474"/>
        <dbReference type="ChEBI" id="CHEBI:61977"/>
        <dbReference type="EC" id="3.1.3.16"/>
    </reaction>
</comment>
<dbReference type="CTD" id="20216821"/>
<sequence>KSLSESYLTVKGAALILSQTECPRSTTTETHAGDIQLHLQAMLYLLRAQDKLKLAVKLESRSNNNNNNNSSSSESTMILGIDIKDSKATIGLVLPIYGDCTLQLDGDGGITISTNGKLHNFKPLSVQAMWAALQCLTKARDAASHFKHFASTNNSSSSSINLGHIHSTWSKHYLARITSEPSSLSEWHCTVDTTPQHDFCSLSFATTSAGVLMNSQLENVIRLKLKQIMMTVDLEEVTSKYLRTRLEEEMSMSLLEWRRFIDDEMIIIMRQMDAPSEILPFLFLGSEWNASNLDELHANNVRYILNVTREIANFYPETFEYVNVRVFDDDHVDLLIHWESTYKFISKARDHNCRVLVHCKMGVSRSASTVIAYVMKERNMSAAEATKFVRSRRSCIQPNPGFKRQLETYEGILDARFVGLAVLFFCFSIFHLSKFVNNFHSGIFLPQSIHQSIISPINKSTNHSINQAMQP</sequence>
<dbReference type="GO" id="GO:0030036">
    <property type="term" value="P:actin cytoskeleton organization"/>
    <property type="evidence" value="ECO:0000318"/>
    <property type="project" value="GO_Central"/>
</dbReference>
<dbReference type="GO" id="GO:0030837">
    <property type="term" value="P:negative regulation of actin filament polymerization"/>
    <property type="evidence" value="ECO:0000318"/>
    <property type="project" value="GO_Central"/>
</dbReference>
<dbReference type="InterPro" id="IPR000387">
    <property type="entry name" value="Tyr_Pase_dom"/>
</dbReference>
<dbReference type="GO" id="GO:0005856">
    <property type="term" value="C:cytoskeleton"/>
    <property type="evidence" value="ECO:0007669"/>
    <property type="project" value="UniProtKB-SubCell"/>
</dbReference>
<keyword evidence="5" id="KW-0378">Hydrolase</keyword>
<dbReference type="eggNOG" id="KOG1716">
    <property type="taxonomic scope" value="Eukaryota"/>
</dbReference>
<dbReference type="InterPro" id="IPR000340">
    <property type="entry name" value="Dual-sp_phosphatase_cat-dom"/>
</dbReference>
<gene>
    <name evidence="13" type="primary">20216821</name>
    <name evidence="12" type="ORF">HELRODRAFT_88016</name>
</gene>
<dbReference type="AlphaFoldDB" id="T1G6X4"/>
<organism evidence="13 14">
    <name type="scientific">Helobdella robusta</name>
    <name type="common">Californian leech</name>
    <dbReference type="NCBI Taxonomy" id="6412"/>
    <lineage>
        <taxon>Eukaryota</taxon>
        <taxon>Metazoa</taxon>
        <taxon>Spiralia</taxon>
        <taxon>Lophotrochozoa</taxon>
        <taxon>Annelida</taxon>
        <taxon>Clitellata</taxon>
        <taxon>Hirudinea</taxon>
        <taxon>Rhynchobdellida</taxon>
        <taxon>Glossiphoniidae</taxon>
        <taxon>Helobdella</taxon>
    </lineage>
</organism>
<reference evidence="13" key="3">
    <citation type="submission" date="2015-06" db="UniProtKB">
        <authorList>
            <consortium name="EnsemblMetazoa"/>
        </authorList>
    </citation>
    <scope>IDENTIFICATION</scope>
</reference>
<dbReference type="InterPro" id="IPR016130">
    <property type="entry name" value="Tyr_Pase_AS"/>
</dbReference>
<reference evidence="12 14" key="2">
    <citation type="journal article" date="2013" name="Nature">
        <title>Insights into bilaterian evolution from three spiralian genomes.</title>
        <authorList>
            <person name="Simakov O."/>
            <person name="Marletaz F."/>
            <person name="Cho S.J."/>
            <person name="Edsinger-Gonzales E."/>
            <person name="Havlak P."/>
            <person name="Hellsten U."/>
            <person name="Kuo D.H."/>
            <person name="Larsson T."/>
            <person name="Lv J."/>
            <person name="Arendt D."/>
            <person name="Savage R."/>
            <person name="Osoegawa K."/>
            <person name="de Jong P."/>
            <person name="Grimwood J."/>
            <person name="Chapman J.A."/>
            <person name="Shapiro H."/>
            <person name="Aerts A."/>
            <person name="Otillar R.P."/>
            <person name="Terry A.Y."/>
            <person name="Boore J.L."/>
            <person name="Grigoriev I.V."/>
            <person name="Lindberg D.R."/>
            <person name="Seaver E.C."/>
            <person name="Weisblat D.A."/>
            <person name="Putnam N.H."/>
            <person name="Rokhsar D.S."/>
        </authorList>
    </citation>
    <scope>NUCLEOTIDE SEQUENCE</scope>
</reference>
<dbReference type="InterPro" id="IPR020422">
    <property type="entry name" value="TYR_PHOSPHATASE_DUAL_dom"/>
</dbReference>
<dbReference type="SMART" id="SM00195">
    <property type="entry name" value="DSPc"/>
    <property type="match status" value="1"/>
</dbReference>
<evidence type="ECO:0000259" key="9">
    <source>
        <dbReference type="PROSITE" id="PS50054"/>
    </source>
</evidence>
<dbReference type="Pfam" id="PF08766">
    <property type="entry name" value="DEK_C"/>
    <property type="match status" value="1"/>
</dbReference>
<evidence type="ECO:0000256" key="7">
    <source>
        <dbReference type="ARBA" id="ARBA00023212"/>
    </source>
</evidence>
<dbReference type="RefSeq" id="XP_009027997.1">
    <property type="nucleotide sequence ID" value="XM_009029749.1"/>
</dbReference>